<evidence type="ECO:0000313" key="3">
    <source>
        <dbReference type="Proteomes" id="UP000316181"/>
    </source>
</evidence>
<evidence type="ECO:0000313" key="2">
    <source>
        <dbReference type="EMBL" id="TQK76427.1"/>
    </source>
</evidence>
<dbReference type="EMBL" id="VFNV01000001">
    <property type="protein sequence ID" value="TQK76427.1"/>
    <property type="molecule type" value="Genomic_DNA"/>
</dbReference>
<evidence type="ECO:0000256" key="1">
    <source>
        <dbReference type="SAM" id="MobiDB-lite"/>
    </source>
</evidence>
<feature type="region of interest" description="Disordered" evidence="1">
    <location>
        <begin position="57"/>
        <end position="88"/>
    </location>
</feature>
<accession>A0A542SQ80</accession>
<dbReference type="AlphaFoldDB" id="A0A542SQ80"/>
<reference evidence="2 3" key="1">
    <citation type="submission" date="2019-06" db="EMBL/GenBank/DDBJ databases">
        <title>Sequencing the genomes of 1000 actinobacteria strains.</title>
        <authorList>
            <person name="Klenk H.-P."/>
        </authorList>
    </citation>
    <scope>NUCLEOTIDE SEQUENCE [LARGE SCALE GENOMIC DNA]</scope>
    <source>
        <strain evidence="2 3">DSM 10596</strain>
    </source>
</reference>
<proteinExistence type="predicted"/>
<name>A0A542SQ80_9MICO</name>
<protein>
    <submittedName>
        <fullName evidence="2">Prevent-host-death family protein</fullName>
    </submittedName>
</protein>
<dbReference type="Proteomes" id="UP000316181">
    <property type="component" value="Unassembled WGS sequence"/>
</dbReference>
<organism evidence="2 3">
    <name type="scientific">Rarobacter incanus</name>
    <dbReference type="NCBI Taxonomy" id="153494"/>
    <lineage>
        <taxon>Bacteria</taxon>
        <taxon>Bacillati</taxon>
        <taxon>Actinomycetota</taxon>
        <taxon>Actinomycetes</taxon>
        <taxon>Micrococcales</taxon>
        <taxon>Rarobacteraceae</taxon>
        <taxon>Rarobacter</taxon>
    </lineage>
</organism>
<gene>
    <name evidence="2" type="ORF">FB389_1098</name>
</gene>
<dbReference type="NCBIfam" id="TIGR01552">
    <property type="entry name" value="phd_fam"/>
    <property type="match status" value="1"/>
</dbReference>
<keyword evidence="3" id="KW-1185">Reference proteome</keyword>
<comment type="caution">
    <text evidence="2">The sequence shown here is derived from an EMBL/GenBank/DDBJ whole genome shotgun (WGS) entry which is preliminary data.</text>
</comment>
<sequence>MSAFRAELKSWIERSKAGEDIVITERGVPVARLSAVGCADLITELVQEGLLSLPASPRAEPPAAVAGESGPATESKGAVAALFSRRRR</sequence>